<feature type="compositionally biased region" description="Basic and acidic residues" evidence="9">
    <location>
        <begin position="156"/>
        <end position="173"/>
    </location>
</feature>
<feature type="region of interest" description="Disordered" evidence="9">
    <location>
        <begin position="260"/>
        <end position="287"/>
    </location>
</feature>
<keyword evidence="4" id="KW-0808">Transferase</keyword>
<evidence type="ECO:0000256" key="4">
    <source>
        <dbReference type="ARBA" id="ARBA00022679"/>
    </source>
</evidence>
<dbReference type="EC" id="2.7.11.1" evidence="1"/>
<dbReference type="GO" id="GO:0003723">
    <property type="term" value="F:RNA binding"/>
    <property type="evidence" value="ECO:0007669"/>
    <property type="project" value="UniProtKB-KW"/>
</dbReference>
<keyword evidence="13" id="KW-1185">Reference proteome</keyword>
<dbReference type="InterPro" id="IPR011009">
    <property type="entry name" value="Kinase-like_dom_sf"/>
</dbReference>
<dbReference type="GO" id="GO:0005524">
    <property type="term" value="F:ATP binding"/>
    <property type="evidence" value="ECO:0007669"/>
    <property type="project" value="UniProtKB-KW"/>
</dbReference>
<evidence type="ECO:0000259" key="10">
    <source>
        <dbReference type="PROSITE" id="PS50011"/>
    </source>
</evidence>
<evidence type="ECO:0000313" key="13">
    <source>
        <dbReference type="Proteomes" id="UP001152622"/>
    </source>
</evidence>
<dbReference type="Gene3D" id="1.10.10.10">
    <property type="entry name" value="Winged helix-like DNA-binding domain superfamily/Winged helix DNA-binding domain"/>
    <property type="match status" value="2"/>
</dbReference>
<dbReference type="GO" id="GO:0004694">
    <property type="term" value="F:eukaryotic translation initiation factor 2alpha kinase activity"/>
    <property type="evidence" value="ECO:0007669"/>
    <property type="project" value="TreeGrafter"/>
</dbReference>
<dbReference type="Gene3D" id="1.10.510.10">
    <property type="entry name" value="Transferase(Phosphotransferase) domain 1"/>
    <property type="match status" value="1"/>
</dbReference>
<dbReference type="AlphaFoldDB" id="A0A9Q1J0B7"/>
<dbReference type="PROSITE" id="PS50011">
    <property type="entry name" value="PROTEIN_KINASE_DOM"/>
    <property type="match status" value="1"/>
</dbReference>
<evidence type="ECO:0000313" key="12">
    <source>
        <dbReference type="EMBL" id="KAJ8360047.1"/>
    </source>
</evidence>
<keyword evidence="2" id="KW-0723">Serine/threonine-protein kinase</keyword>
<dbReference type="OrthoDB" id="341578at2759"/>
<evidence type="ECO:0000256" key="1">
    <source>
        <dbReference type="ARBA" id="ARBA00012513"/>
    </source>
</evidence>
<feature type="region of interest" description="Disordered" evidence="9">
    <location>
        <begin position="156"/>
        <end position="185"/>
    </location>
</feature>
<dbReference type="Gene3D" id="3.30.200.20">
    <property type="entry name" value="Phosphorylase Kinase, domain 1"/>
    <property type="match status" value="1"/>
</dbReference>
<evidence type="ECO:0000256" key="6">
    <source>
        <dbReference type="ARBA" id="ARBA00022777"/>
    </source>
</evidence>
<dbReference type="SMART" id="SM00220">
    <property type="entry name" value="S_TKc"/>
    <property type="match status" value="1"/>
</dbReference>
<evidence type="ECO:0000256" key="7">
    <source>
        <dbReference type="ARBA" id="ARBA00022840"/>
    </source>
</evidence>
<dbReference type="InterPro" id="IPR036390">
    <property type="entry name" value="WH_DNA-bd_sf"/>
</dbReference>
<dbReference type="Proteomes" id="UP001152622">
    <property type="component" value="Chromosome 5"/>
</dbReference>
<evidence type="ECO:0000256" key="5">
    <source>
        <dbReference type="ARBA" id="ARBA00022741"/>
    </source>
</evidence>
<keyword evidence="3" id="KW-0597">Phosphoprotein</keyword>
<gene>
    <name evidence="12" type="ORF">SKAU_G00165720</name>
</gene>
<keyword evidence="8" id="KW-0694">RNA-binding</keyword>
<dbReference type="SUPFAM" id="SSF56112">
    <property type="entry name" value="Protein kinase-like (PK-like)"/>
    <property type="match status" value="1"/>
</dbReference>
<dbReference type="GO" id="GO:0005737">
    <property type="term" value="C:cytoplasm"/>
    <property type="evidence" value="ECO:0007669"/>
    <property type="project" value="TreeGrafter"/>
</dbReference>
<dbReference type="PANTHER" id="PTHR11042">
    <property type="entry name" value="EUKARYOTIC TRANSLATION INITIATION FACTOR 2-ALPHA KINASE EIF2-ALPHA KINASE -RELATED"/>
    <property type="match status" value="1"/>
</dbReference>
<dbReference type="GO" id="GO:0003726">
    <property type="term" value="F:double-stranded RNA adenosine deaminase activity"/>
    <property type="evidence" value="ECO:0007669"/>
    <property type="project" value="InterPro"/>
</dbReference>
<dbReference type="Pfam" id="PF02295">
    <property type="entry name" value="z-alpha"/>
    <property type="match status" value="2"/>
</dbReference>
<dbReference type="Pfam" id="PF00069">
    <property type="entry name" value="Pkinase"/>
    <property type="match status" value="1"/>
</dbReference>
<keyword evidence="5" id="KW-0547">Nucleotide-binding</keyword>
<keyword evidence="6" id="KW-0418">Kinase</keyword>
<reference evidence="12" key="1">
    <citation type="journal article" date="2023" name="Science">
        <title>Genome structures resolve the early diversification of teleost fishes.</title>
        <authorList>
            <person name="Parey E."/>
            <person name="Louis A."/>
            <person name="Montfort J."/>
            <person name="Bouchez O."/>
            <person name="Roques C."/>
            <person name="Iampietro C."/>
            <person name="Lluch J."/>
            <person name="Castinel A."/>
            <person name="Donnadieu C."/>
            <person name="Desvignes T."/>
            <person name="Floi Bucao C."/>
            <person name="Jouanno E."/>
            <person name="Wen M."/>
            <person name="Mejri S."/>
            <person name="Dirks R."/>
            <person name="Jansen H."/>
            <person name="Henkel C."/>
            <person name="Chen W.J."/>
            <person name="Zahm M."/>
            <person name="Cabau C."/>
            <person name="Klopp C."/>
            <person name="Thompson A.W."/>
            <person name="Robinson-Rechavi M."/>
            <person name="Braasch I."/>
            <person name="Lecointre G."/>
            <person name="Bobe J."/>
            <person name="Postlethwait J.H."/>
            <person name="Berthelot C."/>
            <person name="Roest Crollius H."/>
            <person name="Guiguen Y."/>
        </authorList>
    </citation>
    <scope>NUCLEOTIDE SEQUENCE</scope>
    <source>
        <strain evidence="12">WJC10195</strain>
    </source>
</reference>
<dbReference type="SUPFAM" id="SSF46785">
    <property type="entry name" value="Winged helix' DNA-binding domain"/>
    <property type="match status" value="2"/>
</dbReference>
<dbReference type="GO" id="GO:0005634">
    <property type="term" value="C:nucleus"/>
    <property type="evidence" value="ECO:0007669"/>
    <property type="project" value="TreeGrafter"/>
</dbReference>
<dbReference type="InterPro" id="IPR000719">
    <property type="entry name" value="Prot_kinase_dom"/>
</dbReference>
<evidence type="ECO:0000256" key="9">
    <source>
        <dbReference type="SAM" id="MobiDB-lite"/>
    </source>
</evidence>
<evidence type="ECO:0000259" key="11">
    <source>
        <dbReference type="PROSITE" id="PS50139"/>
    </source>
</evidence>
<protein>
    <recommendedName>
        <fullName evidence="1">non-specific serine/threonine protein kinase</fullName>
        <ecNumber evidence="1">2.7.11.1</ecNumber>
    </recommendedName>
</protein>
<feature type="domain" description="Protein kinase" evidence="10">
    <location>
        <begin position="202"/>
        <end position="479"/>
    </location>
</feature>
<name>A0A9Q1J0B7_SYNKA</name>
<keyword evidence="7" id="KW-0067">ATP-binding</keyword>
<comment type="caution">
    <text evidence="12">The sequence shown here is derived from an EMBL/GenBank/DDBJ whole genome shotgun (WGS) entry which is preliminary data.</text>
</comment>
<dbReference type="EMBL" id="JAINUF010000005">
    <property type="protein sequence ID" value="KAJ8360047.1"/>
    <property type="molecule type" value="Genomic_DNA"/>
</dbReference>
<evidence type="ECO:0000256" key="2">
    <source>
        <dbReference type="ARBA" id="ARBA00022527"/>
    </source>
</evidence>
<accession>A0A9Q1J0B7</accession>
<evidence type="ECO:0000256" key="8">
    <source>
        <dbReference type="ARBA" id="ARBA00022884"/>
    </source>
</evidence>
<dbReference type="InterPro" id="IPR050339">
    <property type="entry name" value="CC_SR_Kinase"/>
</dbReference>
<sequence length="493" mass="55657">MSLGESTRDGAVENLEEKIYIFLRTKGGGSTLKALEIAKGVGLTKAKDVNKALYDLEKAHRLQKVGDNPPLWSLVGDRGSAEVDEAPSLTVTPSKHEINKILRSHTGGEGVTAKKLARDLNQPSKAVNAQLYDMLERGEVEKMSLSRNGTNLWKCTDEDRSKNTKKEGSEARNDSITGRIDDSNSNAALTSRTSVSRFFEDYSSVERLDGGAFGDIYKARQKLDKKYYAIKVVDYEEYALREVEALAHFQHPNIVRYFTAWSEPSPPQPREVTDEEDESESSTVHIKSNSTPNKYLYIQMEFCDGGTLTKRINEMNAGERSKKEPLVIFQKIVDGVDYIHSQGRIHRDLKPDNILFGSDGTVKIGDFGLVTTIKNENGAPVERTKRTGTPTYMSPEQENLSTYEEKVDIFALGLIFFELLWRIKTGMERVMLWRDLRDGKLPSEFCVQYKPEHGLIRKMLSKVPEKRPGTKDIDKHLNILLGNQTEELKERTV</sequence>
<feature type="domain" description="Z-binding" evidence="11">
    <location>
        <begin position="9"/>
        <end position="76"/>
    </location>
</feature>
<dbReference type="FunFam" id="1.10.510.10:FF:000251">
    <property type="entry name" value="eukaryotic translation initiation factor 2-alpha kinase 3"/>
    <property type="match status" value="1"/>
</dbReference>
<dbReference type="InterPro" id="IPR036388">
    <property type="entry name" value="WH-like_DNA-bd_sf"/>
</dbReference>
<dbReference type="PANTHER" id="PTHR11042:SF194">
    <property type="entry name" value="DOUBLE-STRANDED RNA ACTIVATED PROTEIN KINASE"/>
    <property type="match status" value="1"/>
</dbReference>
<dbReference type="PROSITE" id="PS50139">
    <property type="entry name" value="Z_BINDING"/>
    <property type="match status" value="1"/>
</dbReference>
<organism evidence="12 13">
    <name type="scientific">Synaphobranchus kaupii</name>
    <name type="common">Kaup's arrowtooth eel</name>
    <dbReference type="NCBI Taxonomy" id="118154"/>
    <lineage>
        <taxon>Eukaryota</taxon>
        <taxon>Metazoa</taxon>
        <taxon>Chordata</taxon>
        <taxon>Craniata</taxon>
        <taxon>Vertebrata</taxon>
        <taxon>Euteleostomi</taxon>
        <taxon>Actinopterygii</taxon>
        <taxon>Neopterygii</taxon>
        <taxon>Teleostei</taxon>
        <taxon>Anguilliformes</taxon>
        <taxon>Synaphobranchidae</taxon>
        <taxon>Synaphobranchus</taxon>
    </lineage>
</organism>
<proteinExistence type="predicted"/>
<dbReference type="InterPro" id="IPR042371">
    <property type="entry name" value="Z_dom"/>
</dbReference>
<evidence type="ECO:0000256" key="3">
    <source>
        <dbReference type="ARBA" id="ARBA00022553"/>
    </source>
</evidence>
<dbReference type="SMART" id="SM00550">
    <property type="entry name" value="Zalpha"/>
    <property type="match status" value="2"/>
</dbReference>